<comment type="caution">
    <text evidence="1">The sequence shown here is derived from an EMBL/GenBank/DDBJ whole genome shotgun (WGS) entry which is preliminary data.</text>
</comment>
<gene>
    <name evidence="1" type="ORF">PSON_ATCC_30995.1.T0120387</name>
</gene>
<evidence type="ECO:0000313" key="2">
    <source>
        <dbReference type="Proteomes" id="UP000692954"/>
    </source>
</evidence>
<evidence type="ECO:0000313" key="1">
    <source>
        <dbReference type="EMBL" id="CAD8058743.1"/>
    </source>
</evidence>
<proteinExistence type="predicted"/>
<sequence length="63" mass="7692">MIQRNNNSITDNKTLRLSLQMLLVIRYCKNSYLQSLSLEQYYNLSNFQRSQYQQVHNWVQLHL</sequence>
<organism evidence="1 2">
    <name type="scientific">Paramecium sonneborni</name>
    <dbReference type="NCBI Taxonomy" id="65129"/>
    <lineage>
        <taxon>Eukaryota</taxon>
        <taxon>Sar</taxon>
        <taxon>Alveolata</taxon>
        <taxon>Ciliophora</taxon>
        <taxon>Intramacronucleata</taxon>
        <taxon>Oligohymenophorea</taxon>
        <taxon>Peniculida</taxon>
        <taxon>Parameciidae</taxon>
        <taxon>Paramecium</taxon>
    </lineage>
</organism>
<dbReference type="Proteomes" id="UP000692954">
    <property type="component" value="Unassembled WGS sequence"/>
</dbReference>
<dbReference type="EMBL" id="CAJJDN010000012">
    <property type="protein sequence ID" value="CAD8058743.1"/>
    <property type="molecule type" value="Genomic_DNA"/>
</dbReference>
<accession>A0A8S1L002</accession>
<protein>
    <submittedName>
        <fullName evidence="1">Uncharacterized protein</fullName>
    </submittedName>
</protein>
<reference evidence="1" key="1">
    <citation type="submission" date="2021-01" db="EMBL/GenBank/DDBJ databases">
        <authorList>
            <consortium name="Genoscope - CEA"/>
            <person name="William W."/>
        </authorList>
    </citation>
    <scope>NUCLEOTIDE SEQUENCE</scope>
</reference>
<keyword evidence="2" id="KW-1185">Reference proteome</keyword>
<dbReference type="AlphaFoldDB" id="A0A8S1L002"/>
<name>A0A8S1L002_9CILI</name>